<dbReference type="Proteomes" id="UP001385951">
    <property type="component" value="Unassembled WGS sequence"/>
</dbReference>
<protein>
    <recommendedName>
        <fullName evidence="5">Protein kinase domain-containing protein</fullName>
    </recommendedName>
</protein>
<keyword evidence="2 3" id="KW-0067">ATP-binding</keyword>
<dbReference type="PANTHER" id="PTHR44167:SF24">
    <property type="entry name" value="SERINE_THREONINE-PROTEIN KINASE CHK2"/>
    <property type="match status" value="1"/>
</dbReference>
<feature type="region of interest" description="Disordered" evidence="4">
    <location>
        <begin position="512"/>
        <end position="536"/>
    </location>
</feature>
<evidence type="ECO:0000259" key="5">
    <source>
        <dbReference type="PROSITE" id="PS50011"/>
    </source>
</evidence>
<name>A0AAW0G901_9APHY</name>
<feature type="domain" description="Protein kinase" evidence="5">
    <location>
        <begin position="27"/>
        <end position="337"/>
    </location>
</feature>
<keyword evidence="7" id="KW-1185">Reference proteome</keyword>
<dbReference type="SUPFAM" id="SSF56112">
    <property type="entry name" value="Protein kinase-like (PK-like)"/>
    <property type="match status" value="1"/>
</dbReference>
<evidence type="ECO:0000256" key="2">
    <source>
        <dbReference type="ARBA" id="ARBA00022840"/>
    </source>
</evidence>
<feature type="region of interest" description="Disordered" evidence="4">
    <location>
        <begin position="900"/>
        <end position="967"/>
    </location>
</feature>
<keyword evidence="1 3" id="KW-0547">Nucleotide-binding</keyword>
<dbReference type="InterPro" id="IPR000719">
    <property type="entry name" value="Prot_kinase_dom"/>
</dbReference>
<evidence type="ECO:0000256" key="4">
    <source>
        <dbReference type="SAM" id="MobiDB-lite"/>
    </source>
</evidence>
<dbReference type="Pfam" id="PF00069">
    <property type="entry name" value="Pkinase"/>
    <property type="match status" value="1"/>
</dbReference>
<dbReference type="PROSITE" id="PS00107">
    <property type="entry name" value="PROTEIN_KINASE_ATP"/>
    <property type="match status" value="1"/>
</dbReference>
<dbReference type="GO" id="GO:0004674">
    <property type="term" value="F:protein serine/threonine kinase activity"/>
    <property type="evidence" value="ECO:0007669"/>
    <property type="project" value="TreeGrafter"/>
</dbReference>
<dbReference type="PROSITE" id="PS50011">
    <property type="entry name" value="PROTEIN_KINASE_DOM"/>
    <property type="match status" value="1"/>
</dbReference>
<dbReference type="GO" id="GO:0005524">
    <property type="term" value="F:ATP binding"/>
    <property type="evidence" value="ECO:0007669"/>
    <property type="project" value="UniProtKB-UniRule"/>
</dbReference>
<feature type="compositionally biased region" description="Basic residues" evidence="4">
    <location>
        <begin position="921"/>
        <end position="933"/>
    </location>
</feature>
<organism evidence="6 7">
    <name type="scientific">Cerrena zonata</name>
    <dbReference type="NCBI Taxonomy" id="2478898"/>
    <lineage>
        <taxon>Eukaryota</taxon>
        <taxon>Fungi</taxon>
        <taxon>Dikarya</taxon>
        <taxon>Basidiomycota</taxon>
        <taxon>Agaricomycotina</taxon>
        <taxon>Agaricomycetes</taxon>
        <taxon>Polyporales</taxon>
        <taxon>Cerrenaceae</taxon>
        <taxon>Cerrena</taxon>
    </lineage>
</organism>
<dbReference type="GO" id="GO:0005634">
    <property type="term" value="C:nucleus"/>
    <property type="evidence" value="ECO:0007669"/>
    <property type="project" value="TreeGrafter"/>
</dbReference>
<dbReference type="PROSITE" id="PS00108">
    <property type="entry name" value="PROTEIN_KINASE_ST"/>
    <property type="match status" value="1"/>
</dbReference>
<feature type="binding site" evidence="3">
    <location>
        <position position="65"/>
    </location>
    <ligand>
        <name>ATP</name>
        <dbReference type="ChEBI" id="CHEBI:30616"/>
    </ligand>
</feature>
<accession>A0AAW0G901</accession>
<gene>
    <name evidence="6" type="ORF">QCA50_010898</name>
</gene>
<dbReference type="SMART" id="SM00220">
    <property type="entry name" value="S_TKc"/>
    <property type="match status" value="1"/>
</dbReference>
<dbReference type="Gene3D" id="1.10.510.10">
    <property type="entry name" value="Transferase(Phosphotransferase) domain 1"/>
    <property type="match status" value="1"/>
</dbReference>
<dbReference type="EMBL" id="JASBNA010000018">
    <property type="protein sequence ID" value="KAK7686086.1"/>
    <property type="molecule type" value="Genomic_DNA"/>
</dbReference>
<reference evidence="6 7" key="1">
    <citation type="submission" date="2022-09" db="EMBL/GenBank/DDBJ databases">
        <authorList>
            <person name="Palmer J.M."/>
        </authorList>
    </citation>
    <scope>NUCLEOTIDE SEQUENCE [LARGE SCALE GENOMIC DNA]</scope>
    <source>
        <strain evidence="6 7">DSM 7382</strain>
    </source>
</reference>
<dbReference type="GO" id="GO:0044773">
    <property type="term" value="P:mitotic DNA damage checkpoint signaling"/>
    <property type="evidence" value="ECO:0007669"/>
    <property type="project" value="TreeGrafter"/>
</dbReference>
<dbReference type="InterPro" id="IPR008271">
    <property type="entry name" value="Ser/Thr_kinase_AS"/>
</dbReference>
<feature type="compositionally biased region" description="Low complexity" evidence="4">
    <location>
        <begin position="468"/>
        <end position="489"/>
    </location>
</feature>
<proteinExistence type="predicted"/>
<feature type="region of interest" description="Disordered" evidence="4">
    <location>
        <begin position="439"/>
        <end position="499"/>
    </location>
</feature>
<feature type="compositionally biased region" description="Basic and acidic residues" evidence="4">
    <location>
        <begin position="385"/>
        <end position="396"/>
    </location>
</feature>
<feature type="compositionally biased region" description="Polar residues" evidence="4">
    <location>
        <begin position="407"/>
        <end position="424"/>
    </location>
</feature>
<evidence type="ECO:0000256" key="1">
    <source>
        <dbReference type="ARBA" id="ARBA00022741"/>
    </source>
</evidence>
<sequence>MVMHTSQLTTSSPSPPPVGTFIDNGSLQLVEILGYGGYGIVYRAVPTMHLGQDRPSYAVKCLPAKRQSSSTLSRHRARDPHLHETQLHSLASTPPHPNIITLHKSIVDPISQHTYIIMDFAPGGDLFTQILHKKAFLGHGERIRNVFLQLIDAVERCHERGVYHRDLKPENILCWDTDEEIKSRRRNSQEMRVALTDFGLATREIWSKEFRTGSVYHMSPECHGPSSASTTSSGLAGYSPPQSDLFSLGIILLNLITGRNPWKSAAPNDPTFQAYCREPQTFLMSVLPISREVNDALVGTSTAFGASGGLLSLTPCHRLPGGFAALKRRISGITEFYSSDVVFEGGMARCGWEVESGPVPDEESEDEDAHGSFVRGPSEVAQEEENVHVEEVDPSKLEAWQTEDQTESTWQSSNPASHWSASTDGDSEMVFAHHRRSSLSWTPTPVTPRSHTPTSVHFTISRSRSRASRSIVFSRPSPSSSGSEYSSGTPEPPLTPPATSVAGRLRLRLNTNLGSNAGAGSGYAQHPSPASRTTLVSQSPYTLRSGVSPMATHIVTRSPYARIQPNSPYDTTTILMEPNGGDIEEEMRTAIEMEDMGYWHGGDNELIPVPMSAKSPLDEQPLPIPRRDIGYGDSFYDSSTDSEDDQEDDVRMSMARSYGPEDPLPQVNIIQDVGMEFTYTDFSYEYSYSTAADGLQDEAQNNRMSVISTSTTIATGVAGDDFNRMSIIETHNRMSIVATTPTSAVSNENRMSIIPTMPMPIPTVSGVVPPARPESPLLGLSFMPLPSTSTQPMTMPEPSPPIPIPTFRDGSHKYHEAEARQEAATYSFLTTDPSATNGDETSSFTVPSFTLSAYPSSSYVPTTQTIGRNSGFAGPNDSWSFFTSNDLDLDLKLVTPISPAPLPIRPPPTPPSHYSAFSRSSRSRSRRPSRRARERTMERKSRAMATTTGGPTPVLQEERELRPRRSASSFLALSLSSMGLGGFRRSREESPAPLPSNTTGNGTKPPPPTPASSNPSTQTQPLQVQGQFSTHWTLSTSVSICAAREQARGRETGEIRRRRRLRSPLRGWFSPGKLFAAVMPASSS</sequence>
<dbReference type="InterPro" id="IPR017441">
    <property type="entry name" value="Protein_kinase_ATP_BS"/>
</dbReference>
<feature type="compositionally biased region" description="Pro residues" evidence="4">
    <location>
        <begin position="900"/>
        <end position="911"/>
    </location>
</feature>
<evidence type="ECO:0000256" key="3">
    <source>
        <dbReference type="PROSITE-ProRule" id="PRU10141"/>
    </source>
</evidence>
<dbReference type="GO" id="GO:0005737">
    <property type="term" value="C:cytoplasm"/>
    <property type="evidence" value="ECO:0007669"/>
    <property type="project" value="TreeGrafter"/>
</dbReference>
<dbReference type="PANTHER" id="PTHR44167">
    <property type="entry name" value="OVARIAN-SPECIFIC SERINE/THREONINE-PROTEIN KINASE LOK-RELATED"/>
    <property type="match status" value="1"/>
</dbReference>
<evidence type="ECO:0000313" key="6">
    <source>
        <dbReference type="EMBL" id="KAK7686086.1"/>
    </source>
</evidence>
<comment type="caution">
    <text evidence="6">The sequence shown here is derived from an EMBL/GenBank/DDBJ whole genome shotgun (WGS) entry which is preliminary data.</text>
</comment>
<feature type="region of interest" description="Disordered" evidence="4">
    <location>
        <begin position="356"/>
        <end position="424"/>
    </location>
</feature>
<evidence type="ECO:0000313" key="7">
    <source>
        <dbReference type="Proteomes" id="UP001385951"/>
    </source>
</evidence>
<feature type="region of interest" description="Disordered" evidence="4">
    <location>
        <begin position="618"/>
        <end position="649"/>
    </location>
</feature>
<dbReference type="AlphaFoldDB" id="A0AAW0G901"/>
<feature type="region of interest" description="Disordered" evidence="4">
    <location>
        <begin position="981"/>
        <end position="1026"/>
    </location>
</feature>
<feature type="compositionally biased region" description="Low complexity" evidence="4">
    <location>
        <begin position="1011"/>
        <end position="1021"/>
    </location>
</feature>
<feature type="compositionally biased region" description="Polar residues" evidence="4">
    <location>
        <begin position="439"/>
        <end position="460"/>
    </location>
</feature>
<dbReference type="InterPro" id="IPR011009">
    <property type="entry name" value="Kinase-like_dom_sf"/>
</dbReference>